<feature type="signal peptide" evidence="1">
    <location>
        <begin position="1"/>
        <end position="25"/>
    </location>
</feature>
<proteinExistence type="predicted"/>
<dbReference type="Gene3D" id="2.40.160.10">
    <property type="entry name" value="Porin"/>
    <property type="match status" value="1"/>
</dbReference>
<protein>
    <recommendedName>
        <fullName evidence="4">Porin</fullName>
    </recommendedName>
</protein>
<dbReference type="InterPro" id="IPR023614">
    <property type="entry name" value="Porin_dom_sf"/>
</dbReference>
<evidence type="ECO:0008006" key="4">
    <source>
        <dbReference type="Google" id="ProtNLM"/>
    </source>
</evidence>
<name>A0A2N0VEE7_9BACT</name>
<keyword evidence="3" id="KW-1185">Reference proteome</keyword>
<reference evidence="2 3" key="1">
    <citation type="submission" date="2017-11" db="EMBL/GenBank/DDBJ databases">
        <title>Rhodohalobacter 15182 sp. nov., isolated from a salt lake.</title>
        <authorList>
            <person name="Han S."/>
        </authorList>
    </citation>
    <scope>NUCLEOTIDE SEQUENCE [LARGE SCALE GENOMIC DNA]</scope>
    <source>
        <strain evidence="2 3">15182</strain>
    </source>
</reference>
<evidence type="ECO:0000313" key="3">
    <source>
        <dbReference type="Proteomes" id="UP000233398"/>
    </source>
</evidence>
<dbReference type="Proteomes" id="UP000233398">
    <property type="component" value="Unassembled WGS sequence"/>
</dbReference>
<organism evidence="2 3">
    <name type="scientific">Rhodohalobacter barkolensis</name>
    <dbReference type="NCBI Taxonomy" id="2053187"/>
    <lineage>
        <taxon>Bacteria</taxon>
        <taxon>Pseudomonadati</taxon>
        <taxon>Balneolota</taxon>
        <taxon>Balneolia</taxon>
        <taxon>Balneolales</taxon>
        <taxon>Balneolaceae</taxon>
        <taxon>Rhodohalobacter</taxon>
    </lineage>
</organism>
<sequence length="360" mass="40796">MQSVMKHIAALALFLCLPFSINAQSALNDFGFSGQFFFSYEHSFEESDVNSEFLLKRGYITFRRDISERVGVRFTQDVSVDRAGDGEGNIELRLKYALVHVNMNDTRLIKNSSIEFGVVSRPWIDFEQSINDYRSQRSMFLDDNNIYSSADYGITYAGQLGDDLPEDSQTGLTSDGGRYGSFSIGIYNGGGYAALEKNNNKMLEGRLSLRPLPDQMPGFQASILGAYGKGNIPESPDFENAGLAFSYESEKWASILQGFTGKGDGAGQLVNLNNESFRLKGWSMFNEFKPFEQPVSLTLRYDELINTDLDRWHSRRFVSGIVYIFSNRSKIMFDYNRAWDHLDADTHAYDIIEVVTEIRF</sequence>
<dbReference type="AlphaFoldDB" id="A0A2N0VEE7"/>
<evidence type="ECO:0000256" key="1">
    <source>
        <dbReference type="SAM" id="SignalP"/>
    </source>
</evidence>
<keyword evidence="1" id="KW-0732">Signal</keyword>
<gene>
    <name evidence="2" type="ORF">CWD77_14255</name>
</gene>
<accession>A0A2N0VEE7</accession>
<dbReference type="EMBL" id="PISP01000006">
    <property type="protein sequence ID" value="PKD42571.1"/>
    <property type="molecule type" value="Genomic_DNA"/>
</dbReference>
<comment type="caution">
    <text evidence="2">The sequence shown here is derived from an EMBL/GenBank/DDBJ whole genome shotgun (WGS) entry which is preliminary data.</text>
</comment>
<feature type="chain" id="PRO_5014774212" description="Porin" evidence="1">
    <location>
        <begin position="26"/>
        <end position="360"/>
    </location>
</feature>
<evidence type="ECO:0000313" key="2">
    <source>
        <dbReference type="EMBL" id="PKD42571.1"/>
    </source>
</evidence>